<reference evidence="2" key="1">
    <citation type="journal article" date="2019" name="Int. J. Syst. Evol. Microbiol.">
        <title>The Global Catalogue of Microorganisms (GCM) 10K type strain sequencing project: providing services to taxonomists for standard genome sequencing and annotation.</title>
        <authorList>
            <consortium name="The Broad Institute Genomics Platform"/>
            <consortium name="The Broad Institute Genome Sequencing Center for Infectious Disease"/>
            <person name="Wu L."/>
            <person name="Ma J."/>
        </authorList>
    </citation>
    <scope>NUCLEOTIDE SEQUENCE [LARGE SCALE GENOMIC DNA]</scope>
    <source>
        <strain evidence="2">CGMCC 4.7682</strain>
    </source>
</reference>
<protein>
    <submittedName>
        <fullName evidence="1">Uncharacterized protein</fullName>
    </submittedName>
</protein>
<comment type="caution">
    <text evidence="1">The sequence shown here is derived from an EMBL/GenBank/DDBJ whole genome shotgun (WGS) entry which is preliminary data.</text>
</comment>
<accession>A0ABV7QL59</accession>
<proteinExistence type="predicted"/>
<name>A0ABV7QL59_9PSEU</name>
<sequence length="715" mass="78197">MLEKELQGFVDNLIGDGRLVGSIVGWDEVESVALDQVQGSERLLLLDDIVLHRVADAALMVRDRLVDLTLVSNYTRSISLDRSEKLYADLLYMSPETGSVVVFEIKRAKATARETITELLAYEQELRNHLPFSARTDICFVVVSTDYAPLLDHSLSSLITWHGLRILCLEADESLQLTVRLPSGWTSLGQDVIPARHIDTMTLRFTPHDPHADPVSTGCLLGSALDLIGREADRGGVTGFGFAWENSDYPIGSIEPVGLTVARVNPAGFLGAAKADYFLGAMTRSPLHKRVAELGCGDRWHPSSPELDAATRFLSSHGTVSWHRTGSWRDMRSDQRHRSTGPIMDRYAVPVVFNSWGLIGDYTRDLLTNPARLADTCGELAGAVIGTHTPDFALKVIDTIAPDEKIPTFGAQWFSRLGFRLARLWTYAKAYQVKTDPLVRNRIRSLLAWARADLAVPMTELQLAASLADTATRPPQLVIGPSNGGEPTEDPDVIRRLVTWIGDDLVGNTSPLHKTLVEAAFQNAQALDEGLLTIAPEIDLREIVAQTIYNARGGLEIAAHVAHRRRGALAGLTALLHATFDLPCEPDADPAALSAMIDTIPADRLLDGYTQAVPAALDIAYPPLHFGGRRERVILSSGAVAVLRRKIRALWAAGRPAGVYVDGSGEYGICLLEDEVLAMFRSPGDDQVIVRSARPGGMESHFLRTWTELTTKPSQ</sequence>
<gene>
    <name evidence="1" type="ORF">ACFORO_21535</name>
</gene>
<evidence type="ECO:0000313" key="1">
    <source>
        <dbReference type="EMBL" id="MFC3512766.1"/>
    </source>
</evidence>
<dbReference type="RefSeq" id="WP_377876441.1">
    <property type="nucleotide sequence ID" value="NZ_JBHMAY010000096.1"/>
</dbReference>
<keyword evidence="2" id="KW-1185">Reference proteome</keyword>
<dbReference type="Proteomes" id="UP001595764">
    <property type="component" value="Unassembled WGS sequence"/>
</dbReference>
<dbReference type="EMBL" id="JBHRWI010000025">
    <property type="protein sequence ID" value="MFC3512766.1"/>
    <property type="molecule type" value="Genomic_DNA"/>
</dbReference>
<organism evidence="1 2">
    <name type="scientific">Amycolatopsis halotolerans</name>
    <dbReference type="NCBI Taxonomy" id="330083"/>
    <lineage>
        <taxon>Bacteria</taxon>
        <taxon>Bacillati</taxon>
        <taxon>Actinomycetota</taxon>
        <taxon>Actinomycetes</taxon>
        <taxon>Pseudonocardiales</taxon>
        <taxon>Pseudonocardiaceae</taxon>
        <taxon>Amycolatopsis</taxon>
    </lineage>
</organism>
<evidence type="ECO:0000313" key="2">
    <source>
        <dbReference type="Proteomes" id="UP001595764"/>
    </source>
</evidence>